<evidence type="ECO:0008006" key="4">
    <source>
        <dbReference type="Google" id="ProtNLM"/>
    </source>
</evidence>
<reference evidence="3" key="2">
    <citation type="journal article" date="2024" name="Plant">
        <title>Genomic evolution and insights into agronomic trait innovations of Sesamum species.</title>
        <authorList>
            <person name="Miao H."/>
            <person name="Wang L."/>
            <person name="Qu L."/>
            <person name="Liu H."/>
            <person name="Sun Y."/>
            <person name="Le M."/>
            <person name="Wang Q."/>
            <person name="Wei S."/>
            <person name="Zheng Y."/>
            <person name="Lin W."/>
            <person name="Duan Y."/>
            <person name="Cao H."/>
            <person name="Xiong S."/>
            <person name="Wang X."/>
            <person name="Wei L."/>
            <person name="Li C."/>
            <person name="Ma Q."/>
            <person name="Ju M."/>
            <person name="Zhao R."/>
            <person name="Li G."/>
            <person name="Mu C."/>
            <person name="Tian Q."/>
            <person name="Mei H."/>
            <person name="Zhang T."/>
            <person name="Gao T."/>
            <person name="Zhang H."/>
        </authorList>
    </citation>
    <scope>NUCLEOTIDE SEQUENCE</scope>
    <source>
        <strain evidence="3">KEN1</strain>
    </source>
</reference>
<feature type="domain" description="Zinc knuckle CX2CX4HX4C" evidence="2">
    <location>
        <begin position="176"/>
        <end position="220"/>
    </location>
</feature>
<comment type="caution">
    <text evidence="3">The sequence shown here is derived from an EMBL/GenBank/DDBJ whole genome shotgun (WGS) entry which is preliminary data.</text>
</comment>
<dbReference type="PANTHER" id="PTHR31286">
    <property type="entry name" value="GLYCINE-RICH CELL WALL STRUCTURAL PROTEIN 1.8-LIKE"/>
    <property type="match status" value="1"/>
</dbReference>
<evidence type="ECO:0000313" key="3">
    <source>
        <dbReference type="EMBL" id="KAL0456048.1"/>
    </source>
</evidence>
<dbReference type="InterPro" id="IPR025558">
    <property type="entry name" value="DUF4283"/>
</dbReference>
<accession>A0AAW2XQD0</accession>
<gene>
    <name evidence="3" type="ORF">Slati_0944000</name>
</gene>
<dbReference type="Pfam" id="PF14111">
    <property type="entry name" value="DUF4283"/>
    <property type="match status" value="1"/>
</dbReference>
<dbReference type="AlphaFoldDB" id="A0AAW2XQD0"/>
<evidence type="ECO:0000259" key="2">
    <source>
        <dbReference type="Pfam" id="PF14392"/>
    </source>
</evidence>
<sequence>MDESDPLKGLIDKTLNLEFPDDEPTHIESINSLTHFPIIAKILSDKAINNNAIKPTLLKAWGLSPKTPTNVIEQNTAVFLIENETDRRNIWRQSPWSFRGNLIMIQPWFPEEALEDVNLTRIHIWVQATGLPVMFVNRKSVEIIGNNIGKFIETDLTTESHRWRKALRIRIKLAVNEPLKDHIIFDCQGKKKLVLEIMYEHLGDFCHVCGLVGHKLNSCLSKTN</sequence>
<protein>
    <recommendedName>
        <fullName evidence="4">DUF4283 domain-containing protein</fullName>
    </recommendedName>
</protein>
<reference evidence="3" key="1">
    <citation type="submission" date="2020-06" db="EMBL/GenBank/DDBJ databases">
        <authorList>
            <person name="Li T."/>
            <person name="Hu X."/>
            <person name="Zhang T."/>
            <person name="Song X."/>
            <person name="Zhang H."/>
            <person name="Dai N."/>
            <person name="Sheng W."/>
            <person name="Hou X."/>
            <person name="Wei L."/>
        </authorList>
    </citation>
    <scope>NUCLEOTIDE SEQUENCE</scope>
    <source>
        <strain evidence="3">KEN1</strain>
        <tissue evidence="3">Leaf</tissue>
    </source>
</reference>
<dbReference type="InterPro" id="IPR040256">
    <property type="entry name" value="At4g02000-like"/>
</dbReference>
<dbReference type="Pfam" id="PF14392">
    <property type="entry name" value="zf-CCHC_4"/>
    <property type="match status" value="1"/>
</dbReference>
<organism evidence="3">
    <name type="scientific">Sesamum latifolium</name>
    <dbReference type="NCBI Taxonomy" id="2727402"/>
    <lineage>
        <taxon>Eukaryota</taxon>
        <taxon>Viridiplantae</taxon>
        <taxon>Streptophyta</taxon>
        <taxon>Embryophyta</taxon>
        <taxon>Tracheophyta</taxon>
        <taxon>Spermatophyta</taxon>
        <taxon>Magnoliopsida</taxon>
        <taxon>eudicotyledons</taxon>
        <taxon>Gunneridae</taxon>
        <taxon>Pentapetalae</taxon>
        <taxon>asterids</taxon>
        <taxon>lamiids</taxon>
        <taxon>Lamiales</taxon>
        <taxon>Pedaliaceae</taxon>
        <taxon>Sesamum</taxon>
    </lineage>
</organism>
<dbReference type="InterPro" id="IPR025836">
    <property type="entry name" value="Zn_knuckle_CX2CX4HX4C"/>
</dbReference>
<dbReference type="EMBL" id="JACGWN010000003">
    <property type="protein sequence ID" value="KAL0456048.1"/>
    <property type="molecule type" value="Genomic_DNA"/>
</dbReference>
<evidence type="ECO:0000259" key="1">
    <source>
        <dbReference type="Pfam" id="PF14111"/>
    </source>
</evidence>
<proteinExistence type="predicted"/>
<dbReference type="PANTHER" id="PTHR31286:SF167">
    <property type="entry name" value="OS09G0268800 PROTEIN"/>
    <property type="match status" value="1"/>
</dbReference>
<name>A0AAW2XQD0_9LAMI</name>
<feature type="domain" description="DUF4283" evidence="1">
    <location>
        <begin position="38"/>
        <end position="114"/>
    </location>
</feature>